<accession>A0A917G6F3</accession>
<keyword evidence="2" id="KW-1185">Reference proteome</keyword>
<organism evidence="1 2">
    <name type="scientific">Lysinibacillus alkalisoli</name>
    <dbReference type="NCBI Taxonomy" id="1911548"/>
    <lineage>
        <taxon>Bacteria</taxon>
        <taxon>Bacillati</taxon>
        <taxon>Bacillota</taxon>
        <taxon>Bacilli</taxon>
        <taxon>Bacillales</taxon>
        <taxon>Bacillaceae</taxon>
        <taxon>Lysinibacillus</taxon>
    </lineage>
</organism>
<dbReference type="EMBL" id="BMJT01000006">
    <property type="protein sequence ID" value="GGG25115.1"/>
    <property type="molecule type" value="Genomic_DNA"/>
</dbReference>
<proteinExistence type="predicted"/>
<dbReference type="Pfam" id="PF10719">
    <property type="entry name" value="ComFB"/>
    <property type="match status" value="1"/>
</dbReference>
<dbReference type="RefSeq" id="WP_188614876.1">
    <property type="nucleotide sequence ID" value="NZ_BMJT01000006.1"/>
</dbReference>
<comment type="caution">
    <text evidence="1">The sequence shown here is derived from an EMBL/GenBank/DDBJ whole genome shotgun (WGS) entry which is preliminary data.</text>
</comment>
<dbReference type="InterPro" id="IPR019657">
    <property type="entry name" value="ComFB"/>
</dbReference>
<evidence type="ECO:0000313" key="2">
    <source>
        <dbReference type="Proteomes" id="UP000616608"/>
    </source>
</evidence>
<reference evidence="1" key="1">
    <citation type="journal article" date="2014" name="Int. J. Syst. Evol. Microbiol.">
        <title>Complete genome sequence of Corynebacterium casei LMG S-19264T (=DSM 44701T), isolated from a smear-ripened cheese.</title>
        <authorList>
            <consortium name="US DOE Joint Genome Institute (JGI-PGF)"/>
            <person name="Walter F."/>
            <person name="Albersmeier A."/>
            <person name="Kalinowski J."/>
            <person name="Ruckert C."/>
        </authorList>
    </citation>
    <scope>NUCLEOTIDE SEQUENCE</scope>
    <source>
        <strain evidence="1">CGMCC 1.15760</strain>
    </source>
</reference>
<reference evidence="1" key="2">
    <citation type="submission" date="2020-09" db="EMBL/GenBank/DDBJ databases">
        <authorList>
            <person name="Sun Q."/>
            <person name="Zhou Y."/>
        </authorList>
    </citation>
    <scope>NUCLEOTIDE SEQUENCE</scope>
    <source>
        <strain evidence="1">CGMCC 1.15760</strain>
    </source>
</reference>
<dbReference type="AlphaFoldDB" id="A0A917G6F3"/>
<evidence type="ECO:0008006" key="3">
    <source>
        <dbReference type="Google" id="ProtNLM"/>
    </source>
</evidence>
<sequence>MATTMLVNVTEEIITGLVGFYLRGVEYQTFCHCEHCETKIIAAVLNELPSYYVTNEADRNEAFAKLNTEDQVERMNRTIIHAIHTIGQKPNHQ</sequence>
<gene>
    <name evidence="1" type="ORF">GCM10007425_19630</name>
</gene>
<protein>
    <recommendedName>
        <fullName evidence="3">Competence protein ComFB</fullName>
    </recommendedName>
</protein>
<name>A0A917G6F3_9BACI</name>
<dbReference type="Proteomes" id="UP000616608">
    <property type="component" value="Unassembled WGS sequence"/>
</dbReference>
<evidence type="ECO:0000313" key="1">
    <source>
        <dbReference type="EMBL" id="GGG25115.1"/>
    </source>
</evidence>